<evidence type="ECO:0000313" key="8">
    <source>
        <dbReference type="Proteomes" id="UP001175228"/>
    </source>
</evidence>
<feature type="region of interest" description="Disordered" evidence="5">
    <location>
        <begin position="101"/>
        <end position="139"/>
    </location>
</feature>
<protein>
    <recommendedName>
        <fullName evidence="9">Mid2 domain-containing protein</fullName>
    </recommendedName>
</protein>
<dbReference type="AlphaFoldDB" id="A0AA39Q697"/>
<feature type="compositionally biased region" description="Low complexity" evidence="5">
    <location>
        <begin position="104"/>
        <end position="139"/>
    </location>
</feature>
<feature type="transmembrane region" description="Helical" evidence="6">
    <location>
        <begin position="199"/>
        <end position="224"/>
    </location>
</feature>
<dbReference type="EMBL" id="JAUEPU010000014">
    <property type="protein sequence ID" value="KAK0496816.1"/>
    <property type="molecule type" value="Genomic_DNA"/>
</dbReference>
<reference evidence="7" key="1">
    <citation type="submission" date="2023-06" db="EMBL/GenBank/DDBJ databases">
        <authorList>
            <consortium name="Lawrence Berkeley National Laboratory"/>
            <person name="Ahrendt S."/>
            <person name="Sahu N."/>
            <person name="Indic B."/>
            <person name="Wong-Bajracharya J."/>
            <person name="Merenyi Z."/>
            <person name="Ke H.-M."/>
            <person name="Monk M."/>
            <person name="Kocsube S."/>
            <person name="Drula E."/>
            <person name="Lipzen A."/>
            <person name="Balint B."/>
            <person name="Henrissat B."/>
            <person name="Andreopoulos B."/>
            <person name="Martin F.M."/>
            <person name="Harder C.B."/>
            <person name="Rigling D."/>
            <person name="Ford K.L."/>
            <person name="Foster G.D."/>
            <person name="Pangilinan J."/>
            <person name="Papanicolaou A."/>
            <person name="Barry K."/>
            <person name="LaButti K."/>
            <person name="Viragh M."/>
            <person name="Koriabine M."/>
            <person name="Yan M."/>
            <person name="Riley R."/>
            <person name="Champramary S."/>
            <person name="Plett K.L."/>
            <person name="Tsai I.J."/>
            <person name="Slot J."/>
            <person name="Sipos G."/>
            <person name="Plett J."/>
            <person name="Nagy L.G."/>
            <person name="Grigoriev I.V."/>
        </authorList>
    </citation>
    <scope>NUCLEOTIDE SEQUENCE</scope>
    <source>
        <strain evidence="7">HWK02</strain>
    </source>
</reference>
<dbReference type="GO" id="GO:0016020">
    <property type="term" value="C:membrane"/>
    <property type="evidence" value="ECO:0007669"/>
    <property type="project" value="UniProtKB-SubCell"/>
</dbReference>
<evidence type="ECO:0000256" key="3">
    <source>
        <dbReference type="ARBA" id="ARBA00022989"/>
    </source>
</evidence>
<keyword evidence="8" id="KW-1185">Reference proteome</keyword>
<feature type="region of interest" description="Disordered" evidence="5">
    <location>
        <begin position="417"/>
        <end position="476"/>
    </location>
</feature>
<organism evidence="7 8">
    <name type="scientific">Armillaria luteobubalina</name>
    <dbReference type="NCBI Taxonomy" id="153913"/>
    <lineage>
        <taxon>Eukaryota</taxon>
        <taxon>Fungi</taxon>
        <taxon>Dikarya</taxon>
        <taxon>Basidiomycota</taxon>
        <taxon>Agaricomycotina</taxon>
        <taxon>Agaricomycetes</taxon>
        <taxon>Agaricomycetidae</taxon>
        <taxon>Agaricales</taxon>
        <taxon>Marasmiineae</taxon>
        <taxon>Physalacriaceae</taxon>
        <taxon>Armillaria</taxon>
    </lineage>
</organism>
<keyword evidence="2 6" id="KW-0812">Transmembrane</keyword>
<evidence type="ECO:0000256" key="4">
    <source>
        <dbReference type="ARBA" id="ARBA00023136"/>
    </source>
</evidence>
<feature type="region of interest" description="Disordered" evidence="5">
    <location>
        <begin position="327"/>
        <end position="351"/>
    </location>
</feature>
<evidence type="ECO:0000256" key="5">
    <source>
        <dbReference type="SAM" id="MobiDB-lite"/>
    </source>
</evidence>
<evidence type="ECO:0000256" key="1">
    <source>
        <dbReference type="ARBA" id="ARBA00004167"/>
    </source>
</evidence>
<gene>
    <name evidence="7" type="ORF">EDD18DRAFT_178077</name>
</gene>
<evidence type="ECO:0000256" key="2">
    <source>
        <dbReference type="ARBA" id="ARBA00022692"/>
    </source>
</evidence>
<evidence type="ECO:0000256" key="6">
    <source>
        <dbReference type="SAM" id="Phobius"/>
    </source>
</evidence>
<comment type="subcellular location">
    <subcellularLocation>
        <location evidence="1">Membrane</location>
        <topology evidence="1">Single-pass membrane protein</topology>
    </subcellularLocation>
</comment>
<evidence type="ECO:0000313" key="7">
    <source>
        <dbReference type="EMBL" id="KAK0496816.1"/>
    </source>
</evidence>
<sequence length="476" mass="48303">MSTCSQTPTDTQSSVISTQIVSTSVGSVVTSIPTLTSSAVTTVCAQFNSSATGQCLSSTTSVLGETTLYETTTIFTSVAVTSNSAVSTVFTTLYGTVCSPLQDTTTTPTTTTTPPSTSTTTSTTPATTSTASTSTSTFVTVSTPPPTIITSETSMTLAGGEVTVSVVTRTSTLPVTTVTSAAAVSTSSGAASGGSSSNIGAIVGGVVGGVCGLSLLVLIIWFVLKRRKRWDDIFDDLDDQVAANTGTGGNDRFSLGRDLDVEPKPYEYGTVGGNTHPSLNGVSPPQSPPMAGQPMMPVYPDQSNGYDQQRLQAISPLSMLPMGVAAAGQQQQQQQRMSTHSMDPSRPPSVGSNNIAMQVGSSSRPTSSDSGYFNRAQAERRLHIVNNDAAAAGQRASVMSASPAAGIYSSEGVIEEGNASGSGAGGGGAKGRRRSSAAVPGGKAGLVHLDGARAQREADVAAHGEGELPPPAYSES</sequence>
<evidence type="ECO:0008006" key="9">
    <source>
        <dbReference type="Google" id="ProtNLM"/>
    </source>
</evidence>
<feature type="compositionally biased region" description="Basic and acidic residues" evidence="5">
    <location>
        <begin position="450"/>
        <end position="466"/>
    </location>
</feature>
<feature type="compositionally biased region" description="Gly residues" evidence="5">
    <location>
        <begin position="420"/>
        <end position="429"/>
    </location>
</feature>
<dbReference type="PANTHER" id="PTHR15549">
    <property type="entry name" value="PAIRED IMMUNOGLOBULIN-LIKE TYPE 2 RECEPTOR"/>
    <property type="match status" value="1"/>
</dbReference>
<accession>A0AA39Q697</accession>
<keyword evidence="4 6" id="KW-0472">Membrane</keyword>
<dbReference type="InterPro" id="IPR051694">
    <property type="entry name" value="Immunoregulatory_rcpt-like"/>
</dbReference>
<keyword evidence="3 6" id="KW-1133">Transmembrane helix</keyword>
<comment type="caution">
    <text evidence="7">The sequence shown here is derived from an EMBL/GenBank/DDBJ whole genome shotgun (WGS) entry which is preliminary data.</text>
</comment>
<proteinExistence type="predicted"/>
<dbReference type="GO" id="GO:0071944">
    <property type="term" value="C:cell periphery"/>
    <property type="evidence" value="ECO:0007669"/>
    <property type="project" value="UniProtKB-ARBA"/>
</dbReference>
<name>A0AA39Q697_9AGAR</name>
<dbReference type="Proteomes" id="UP001175228">
    <property type="component" value="Unassembled WGS sequence"/>
</dbReference>